<protein>
    <submittedName>
        <fullName evidence="2">Uncharacterized protein</fullName>
    </submittedName>
</protein>
<dbReference type="RefSeq" id="WP_313763599.1">
    <property type="nucleotide sequence ID" value="NZ_BAAAVH010000113.1"/>
</dbReference>
<reference evidence="3" key="1">
    <citation type="journal article" date="2019" name="Int. J. Syst. Evol. Microbiol.">
        <title>The Global Catalogue of Microorganisms (GCM) 10K type strain sequencing project: providing services to taxonomists for standard genome sequencing and annotation.</title>
        <authorList>
            <consortium name="The Broad Institute Genomics Platform"/>
            <consortium name="The Broad Institute Genome Sequencing Center for Infectious Disease"/>
            <person name="Wu L."/>
            <person name="Ma J."/>
        </authorList>
    </citation>
    <scope>NUCLEOTIDE SEQUENCE [LARGE SCALE GENOMIC DNA]</scope>
    <source>
        <strain evidence="3">CGMCC 4.1469</strain>
    </source>
</reference>
<gene>
    <name evidence="2" type="ORF">ACFP0N_26310</name>
</gene>
<accession>A0ABW1F3F2</accession>
<name>A0ABW1F3F2_9ACTN</name>
<feature type="region of interest" description="Disordered" evidence="1">
    <location>
        <begin position="1"/>
        <end position="43"/>
    </location>
</feature>
<evidence type="ECO:0000256" key="1">
    <source>
        <dbReference type="SAM" id="MobiDB-lite"/>
    </source>
</evidence>
<keyword evidence="3" id="KW-1185">Reference proteome</keyword>
<sequence length="43" mass="4721">MAYSNGTAQPQQPEPLPEPQVVERGAGRSYVWTQPDPQPTPSQ</sequence>
<evidence type="ECO:0000313" key="2">
    <source>
        <dbReference type="EMBL" id="MFC5888485.1"/>
    </source>
</evidence>
<dbReference type="Proteomes" id="UP001596067">
    <property type="component" value="Unassembled WGS sequence"/>
</dbReference>
<proteinExistence type="predicted"/>
<comment type="caution">
    <text evidence="2">The sequence shown here is derived from an EMBL/GenBank/DDBJ whole genome shotgun (WGS) entry which is preliminary data.</text>
</comment>
<dbReference type="EMBL" id="JBHSOD010000041">
    <property type="protein sequence ID" value="MFC5888485.1"/>
    <property type="molecule type" value="Genomic_DNA"/>
</dbReference>
<organism evidence="2 3">
    <name type="scientific">Kitasatospora aburaviensis</name>
    <dbReference type="NCBI Taxonomy" id="67265"/>
    <lineage>
        <taxon>Bacteria</taxon>
        <taxon>Bacillati</taxon>
        <taxon>Actinomycetota</taxon>
        <taxon>Actinomycetes</taxon>
        <taxon>Kitasatosporales</taxon>
        <taxon>Streptomycetaceae</taxon>
        <taxon>Kitasatospora</taxon>
    </lineage>
</organism>
<evidence type="ECO:0000313" key="3">
    <source>
        <dbReference type="Proteomes" id="UP001596067"/>
    </source>
</evidence>